<dbReference type="NCBIfam" id="NF046112">
    <property type="entry name" value="MSMEG_6209_Nter"/>
    <property type="match status" value="1"/>
</dbReference>
<dbReference type="RefSeq" id="WP_024449411.1">
    <property type="nucleotide sequence ID" value="NZ_LQPC01000047.1"/>
</dbReference>
<sequence length="66" mass="7543">MIALSEQQIIDQLAERLADAHVNIEPSQVARVVHEQYAQFDGRPIRDFVPLFVERRATAELGRLTI</sequence>
<gene>
    <name evidence="1" type="ORF">AWC12_22860</name>
</gene>
<dbReference type="Proteomes" id="UP000193622">
    <property type="component" value="Unassembled WGS sequence"/>
</dbReference>
<evidence type="ECO:0000313" key="2">
    <source>
        <dbReference type="Proteomes" id="UP000193622"/>
    </source>
</evidence>
<name>A0A1X1WCN7_MYCIR</name>
<evidence type="ECO:0008006" key="3">
    <source>
        <dbReference type="Google" id="ProtNLM"/>
    </source>
</evidence>
<comment type="caution">
    <text evidence="1">The sequence shown here is derived from an EMBL/GenBank/DDBJ whole genome shotgun (WGS) entry which is preliminary data.</text>
</comment>
<protein>
    <recommendedName>
        <fullName evidence="3">DUF3562 domain-containing protein</fullName>
    </recommendedName>
</protein>
<dbReference type="Gene3D" id="1.10.8.1060">
    <property type="entry name" value="Corynebacterium glutamicum thioredoxin-dependent arsenate reductase, N-terminal domain"/>
    <property type="match status" value="1"/>
</dbReference>
<organism evidence="1 2">
    <name type="scientific">Mycolicibacterium iranicum</name>
    <name type="common">Mycobacterium iranicum</name>
    <dbReference type="NCBI Taxonomy" id="912594"/>
    <lineage>
        <taxon>Bacteria</taxon>
        <taxon>Bacillati</taxon>
        <taxon>Actinomycetota</taxon>
        <taxon>Actinomycetes</taxon>
        <taxon>Mycobacteriales</taxon>
        <taxon>Mycobacteriaceae</taxon>
        <taxon>Mycolicibacterium</taxon>
    </lineage>
</organism>
<evidence type="ECO:0000313" key="1">
    <source>
        <dbReference type="EMBL" id="ORV84310.1"/>
    </source>
</evidence>
<proteinExistence type="predicted"/>
<accession>A0A1X1WCN7</accession>
<reference evidence="1 2" key="1">
    <citation type="submission" date="2016-01" db="EMBL/GenBank/DDBJ databases">
        <title>The new phylogeny of the genus Mycobacterium.</title>
        <authorList>
            <person name="Tarcisio F."/>
            <person name="Conor M."/>
            <person name="Antonella G."/>
            <person name="Elisabetta G."/>
            <person name="Giulia F.S."/>
            <person name="Sara T."/>
            <person name="Anna F."/>
            <person name="Clotilde B."/>
            <person name="Roberto B."/>
            <person name="Veronica D.S."/>
            <person name="Fabio R."/>
            <person name="Monica P."/>
            <person name="Olivier J."/>
            <person name="Enrico T."/>
            <person name="Nicola S."/>
        </authorList>
    </citation>
    <scope>NUCLEOTIDE SEQUENCE [LARGE SCALE GENOMIC DNA]</scope>
    <source>
        <strain evidence="1 2">DSM 45541</strain>
    </source>
</reference>
<dbReference type="AlphaFoldDB" id="A0A1X1WCN7"/>
<dbReference type="EMBL" id="LQPC01000047">
    <property type="protein sequence ID" value="ORV84310.1"/>
    <property type="molecule type" value="Genomic_DNA"/>
</dbReference>